<evidence type="ECO:0008006" key="4">
    <source>
        <dbReference type="Google" id="ProtNLM"/>
    </source>
</evidence>
<feature type="compositionally biased region" description="Polar residues" evidence="1">
    <location>
        <begin position="271"/>
        <end position="285"/>
    </location>
</feature>
<dbReference type="HOGENOM" id="CLU_084490_0_0_10"/>
<dbReference type="AlphaFoldDB" id="A3HSL9"/>
<dbReference type="STRING" id="388413.ALPR1_11490"/>
<dbReference type="RefSeq" id="WP_008200679.1">
    <property type="nucleotide sequence ID" value="NZ_CM001023.1"/>
</dbReference>
<dbReference type="Proteomes" id="UP000003919">
    <property type="component" value="Unassembled WGS sequence"/>
</dbReference>
<keyword evidence="3" id="KW-1185">Reference proteome</keyword>
<organism evidence="2 3">
    <name type="scientific">Algoriphagus machipongonensis</name>
    <dbReference type="NCBI Taxonomy" id="388413"/>
    <lineage>
        <taxon>Bacteria</taxon>
        <taxon>Pseudomonadati</taxon>
        <taxon>Bacteroidota</taxon>
        <taxon>Cytophagia</taxon>
        <taxon>Cytophagales</taxon>
        <taxon>Cyclobacteriaceae</taxon>
        <taxon>Algoriphagus</taxon>
    </lineage>
</organism>
<reference evidence="2 3" key="1">
    <citation type="journal article" date="2011" name="J. Bacteriol.">
        <title>Complete genome sequence of Algoriphagus sp. PR1, bacterial prey of a colony-forming choanoflagellate.</title>
        <authorList>
            <person name="Alegado R.A."/>
            <person name="Ferriera S."/>
            <person name="Nusbaum C."/>
            <person name="Young S.K."/>
            <person name="Zeng Q."/>
            <person name="Imamovic A."/>
            <person name="Fairclough S.R."/>
            <person name="King N."/>
        </authorList>
    </citation>
    <scope>NUCLEOTIDE SEQUENCE [LARGE SCALE GENOMIC DNA]</scope>
    <source>
        <strain evidence="2 3">PR1</strain>
    </source>
</reference>
<dbReference type="EMBL" id="AAXU02000001">
    <property type="protein sequence ID" value="EAZ82837.1"/>
    <property type="molecule type" value="Genomic_DNA"/>
</dbReference>
<sequence>MSKFLTGDDLIEAIDDIIWDAQSILMIVSPYIKLDEYFKRLFDNHIRKPELHIILIFGKNEQEVKRSMSKDDFDYFKKFPNISIIYVSSLHAKYYGNESRGVITSINLYDFSFKNNIEFGVFSEQSVLDRFKQTADNSAWNECFEIAESHAAIFIRRPVFEHKRSLISKSKNYLGSETLLDETDRFYGYFKKRKSSEKKFIEYPTELASDTIIESKPTREKEDLPVHGFCIRTGVQIKFNPNQPMSKSAWKKWSEFGNEEYPEKFCHRSGKPSNGKTSMKNPVLG</sequence>
<evidence type="ECO:0000256" key="1">
    <source>
        <dbReference type="SAM" id="MobiDB-lite"/>
    </source>
</evidence>
<dbReference type="OrthoDB" id="5500241at2"/>
<name>A3HSL9_9BACT</name>
<dbReference type="eggNOG" id="COG1502">
    <property type="taxonomic scope" value="Bacteria"/>
</dbReference>
<gene>
    <name evidence="2" type="ORF">ALPR1_11490</name>
</gene>
<feature type="region of interest" description="Disordered" evidence="1">
    <location>
        <begin position="264"/>
        <end position="285"/>
    </location>
</feature>
<dbReference type="SUPFAM" id="SSF56024">
    <property type="entry name" value="Phospholipase D/nuclease"/>
    <property type="match status" value="1"/>
</dbReference>
<dbReference type="Gene3D" id="3.30.870.10">
    <property type="entry name" value="Endonuclease Chain A"/>
    <property type="match status" value="1"/>
</dbReference>
<accession>A3HSL9</accession>
<evidence type="ECO:0000313" key="2">
    <source>
        <dbReference type="EMBL" id="EAZ82837.1"/>
    </source>
</evidence>
<protein>
    <recommendedName>
        <fullName evidence="4">Phospholipase D-like domain-containing protein</fullName>
    </recommendedName>
</protein>
<proteinExistence type="predicted"/>
<comment type="caution">
    <text evidence="2">The sequence shown here is derived from an EMBL/GenBank/DDBJ whole genome shotgun (WGS) entry which is preliminary data.</text>
</comment>
<evidence type="ECO:0000313" key="3">
    <source>
        <dbReference type="Proteomes" id="UP000003919"/>
    </source>
</evidence>